<organism evidence="1">
    <name type="scientific">Kuenenia stuttgartiensis</name>
    <dbReference type="NCBI Taxonomy" id="174633"/>
    <lineage>
        <taxon>Bacteria</taxon>
        <taxon>Pseudomonadati</taxon>
        <taxon>Planctomycetota</taxon>
        <taxon>Candidatus Brocadiia</taxon>
        <taxon>Candidatus Brocadiales</taxon>
        <taxon>Candidatus Brocadiaceae</taxon>
        <taxon>Candidatus Kuenenia</taxon>
    </lineage>
</organism>
<reference evidence="2 3" key="3">
    <citation type="submission" date="2020-02" db="EMBL/GenBank/DDBJ databases">
        <title>Newly sequenced genome of strain CSTR1 showed variability in Candidatus Kuenenia stuttgartiensis genomes.</title>
        <authorList>
            <person name="Ding C."/>
            <person name="Adrian L."/>
        </authorList>
    </citation>
    <scope>NUCLEOTIDE SEQUENCE [LARGE SCALE GENOMIC DNA]</scope>
    <source>
        <strain evidence="2 3">CSTR1</strain>
    </source>
</reference>
<evidence type="ECO:0000313" key="3">
    <source>
        <dbReference type="Proteomes" id="UP000501926"/>
    </source>
</evidence>
<evidence type="ECO:0000313" key="1">
    <source>
        <dbReference type="EMBL" id="CAJ74941.1"/>
    </source>
</evidence>
<reference evidence="1" key="2">
    <citation type="submission" date="2006-01" db="EMBL/GenBank/DDBJ databases">
        <authorList>
            <person name="Genoscope"/>
        </authorList>
    </citation>
    <scope>NUCLEOTIDE SEQUENCE</scope>
</reference>
<proteinExistence type="predicted"/>
<dbReference type="Proteomes" id="UP000501926">
    <property type="component" value="Chromosome"/>
</dbReference>
<evidence type="ECO:0000313" key="2">
    <source>
        <dbReference type="EMBL" id="QII12667.1"/>
    </source>
</evidence>
<dbReference type="EMBL" id="CT573071">
    <property type="protein sequence ID" value="CAJ74941.1"/>
    <property type="molecule type" value="Genomic_DNA"/>
</dbReference>
<dbReference type="EMBL" id="CP049055">
    <property type="protein sequence ID" value="QII12667.1"/>
    <property type="molecule type" value="Genomic_DNA"/>
</dbReference>
<dbReference type="AlphaFoldDB" id="Q1Q4K8"/>
<sequence>MHTSIRQCVLFGKMFNYAFRSQQSTVGSRQIADCRLRTVFVFVWFWLCRLKY</sequence>
<protein>
    <submittedName>
        <fullName evidence="1">Uncharacterized protein</fullName>
    </submittedName>
</protein>
<reference evidence="1" key="1">
    <citation type="journal article" date="2006" name="Nature">
        <title>Deciphering the evolution and metabolism of an anammox bacterium from a community genome.</title>
        <authorList>
            <person name="Strous M."/>
            <person name="Pelletier E."/>
            <person name="Mangenot S."/>
            <person name="Rattei T."/>
            <person name="Lehner A."/>
            <person name="Taylor M.W."/>
            <person name="Horn M."/>
            <person name="Daims H."/>
            <person name="Bartol-Mavel D."/>
            <person name="Wincker P."/>
            <person name="Barbe V."/>
            <person name="Fonknechten N."/>
            <person name="Vallenet D."/>
            <person name="Segurens B."/>
            <person name="Schenowitz-Truong C."/>
            <person name="Medigue C."/>
            <person name="Collingro A."/>
            <person name="Snel B."/>
            <person name="Dutilh B.E."/>
            <person name="OpDenCamp H.J.M."/>
            <person name="vanDerDrift C."/>
            <person name="Cirpus I."/>
            <person name="vanDePas-Schoonen K.T."/>
            <person name="Harhangi H.R."/>
            <person name="vanNiftrik L."/>
            <person name="Schmid M."/>
            <person name="Keltjens J."/>
            <person name="vanDeVossenberg J."/>
            <person name="Kartal B."/>
            <person name="Meier H."/>
            <person name="Frishman D."/>
            <person name="Huynen M.A."/>
            <person name="Mewes H."/>
            <person name="Weissenbach J."/>
            <person name="Jetten M.S.M."/>
            <person name="Wagner M."/>
            <person name="LePaslier D."/>
        </authorList>
    </citation>
    <scope>NUCLEOTIDE SEQUENCE</scope>
</reference>
<accession>Q1Q4K8</accession>
<name>Q1Q4K8_KUEST</name>
<gene>
    <name evidence="2" type="ORF">KsCSTR_32880</name>
    <name evidence="1" type="ORF">kuste4179</name>
</gene>